<proteinExistence type="predicted"/>
<dbReference type="Proteomes" id="UP000012099">
    <property type="component" value="Unassembled WGS sequence"/>
</dbReference>
<comment type="caution">
    <text evidence="1">The sequence shown here is derived from an EMBL/GenBank/DDBJ whole genome shotgun (WGS) entry which is preliminary data.</text>
</comment>
<evidence type="ECO:0000313" key="2">
    <source>
        <dbReference type="Proteomes" id="UP000012099"/>
    </source>
</evidence>
<dbReference type="EMBL" id="AHMH02000115">
    <property type="protein sequence ID" value="EMM99363.1"/>
    <property type="molecule type" value="Genomic_DNA"/>
</dbReference>
<protein>
    <recommendedName>
        <fullName evidence="3">Lipoprotein</fullName>
    </recommendedName>
</protein>
<evidence type="ECO:0008006" key="3">
    <source>
        <dbReference type="Google" id="ProtNLM"/>
    </source>
</evidence>
<accession>A0ABN0IYB4</accession>
<gene>
    <name evidence="1" type="ORF">LEP1GSC035_1958</name>
</gene>
<dbReference type="RefSeq" id="WP_004432204.1">
    <property type="nucleotide sequence ID" value="NZ_AHMH02000115.1"/>
</dbReference>
<sequence length="201" mass="23349">MTVSKIKIFILFSLMNLGCITVGFFNEANSNLKEDLKITKIFNPNFQYKYTRRHFDGSIQFEKIFEFNKIPYFSDTEGLERIINIIGFESNCNLKKEKTLKIIINEELRKNTLSRTLVSALSLSLIPLSGSYEFKIELQYESENSAVNISKDEIDLKVYTSILFQFGPSIIWPLKSEKQKVIKFLIAKVLKENIHKICVNK</sequence>
<reference evidence="1 2" key="1">
    <citation type="submission" date="2013-01" db="EMBL/GenBank/DDBJ databases">
        <authorList>
            <person name="Harkins D.M."/>
            <person name="Durkin A.S."/>
            <person name="Brinkac L.M."/>
            <person name="Haft D.H."/>
            <person name="Selengut J.D."/>
            <person name="Sanka R."/>
            <person name="DePew J."/>
            <person name="Purushe J."/>
            <person name="Whelen A.C."/>
            <person name="Vinetz J.M."/>
            <person name="Sutton G.G."/>
            <person name="Nierman W.C."/>
            <person name="Fouts D.E."/>
        </authorList>
    </citation>
    <scope>NUCLEOTIDE SEQUENCE [LARGE SCALE GENOMIC DNA]</scope>
    <source>
        <strain evidence="1 2">2007001578</strain>
    </source>
</reference>
<organism evidence="1 2">
    <name type="scientific">Leptospira noguchii str. 2007001578</name>
    <dbReference type="NCBI Taxonomy" id="1049974"/>
    <lineage>
        <taxon>Bacteria</taxon>
        <taxon>Pseudomonadati</taxon>
        <taxon>Spirochaetota</taxon>
        <taxon>Spirochaetia</taxon>
        <taxon>Leptospirales</taxon>
        <taxon>Leptospiraceae</taxon>
        <taxon>Leptospira</taxon>
    </lineage>
</organism>
<name>A0ABN0IYB4_9LEPT</name>
<keyword evidence="2" id="KW-1185">Reference proteome</keyword>
<evidence type="ECO:0000313" key="1">
    <source>
        <dbReference type="EMBL" id="EMM99363.1"/>
    </source>
</evidence>